<dbReference type="Proteomes" id="UP000295367">
    <property type="component" value="Unassembled WGS sequence"/>
</dbReference>
<reference evidence="2 3" key="1">
    <citation type="submission" date="2019-03" db="EMBL/GenBank/DDBJ databases">
        <title>Genomic Encyclopedia of Type Strains, Phase IV (KMG-IV): sequencing the most valuable type-strain genomes for metagenomic binning, comparative biology and taxonomic classification.</title>
        <authorList>
            <person name="Goeker M."/>
        </authorList>
    </citation>
    <scope>NUCLEOTIDE SEQUENCE [LARGE SCALE GENOMIC DNA]</scope>
    <source>
        <strain evidence="2 3">DSM 100309</strain>
    </source>
</reference>
<evidence type="ECO:0000259" key="1">
    <source>
        <dbReference type="PROSITE" id="PS50943"/>
    </source>
</evidence>
<dbReference type="CDD" id="cd00093">
    <property type="entry name" value="HTH_XRE"/>
    <property type="match status" value="1"/>
</dbReference>
<dbReference type="PANTHER" id="PTHR40455">
    <property type="entry name" value="ANTITOXIN HIGA"/>
    <property type="match status" value="1"/>
</dbReference>
<organism evidence="2 3">
    <name type="scientific">Sulfurirhabdus autotrophica</name>
    <dbReference type="NCBI Taxonomy" id="1706046"/>
    <lineage>
        <taxon>Bacteria</taxon>
        <taxon>Pseudomonadati</taxon>
        <taxon>Pseudomonadota</taxon>
        <taxon>Betaproteobacteria</taxon>
        <taxon>Nitrosomonadales</taxon>
        <taxon>Sulfuricellaceae</taxon>
        <taxon>Sulfurirhabdus</taxon>
    </lineage>
</organism>
<dbReference type="EMBL" id="SMCO01000027">
    <property type="protein sequence ID" value="TCV81071.1"/>
    <property type="molecule type" value="Genomic_DNA"/>
</dbReference>
<dbReference type="Gene3D" id="1.10.260.40">
    <property type="entry name" value="lambda repressor-like DNA-binding domains"/>
    <property type="match status" value="1"/>
</dbReference>
<dbReference type="AlphaFoldDB" id="A0A4R3XQL2"/>
<dbReference type="RefSeq" id="WP_124944947.1">
    <property type="nucleotide sequence ID" value="NZ_BHVT01000005.1"/>
</dbReference>
<dbReference type="PROSITE" id="PS50943">
    <property type="entry name" value="HTH_CROC1"/>
    <property type="match status" value="1"/>
</dbReference>
<dbReference type="Pfam" id="PF01381">
    <property type="entry name" value="HTH_3"/>
    <property type="match status" value="1"/>
</dbReference>
<dbReference type="SUPFAM" id="SSF47413">
    <property type="entry name" value="lambda repressor-like DNA-binding domains"/>
    <property type="match status" value="1"/>
</dbReference>
<comment type="caution">
    <text evidence="2">The sequence shown here is derived from an EMBL/GenBank/DDBJ whole genome shotgun (WGS) entry which is preliminary data.</text>
</comment>
<dbReference type="PANTHER" id="PTHR40455:SF1">
    <property type="entry name" value="ANTITOXIN HIGA"/>
    <property type="match status" value="1"/>
</dbReference>
<keyword evidence="3" id="KW-1185">Reference proteome</keyword>
<dbReference type="GO" id="GO:0001046">
    <property type="term" value="F:core promoter sequence-specific DNA binding"/>
    <property type="evidence" value="ECO:0007669"/>
    <property type="project" value="TreeGrafter"/>
</dbReference>
<feature type="domain" description="HTH cro/C1-type" evidence="1">
    <location>
        <begin position="87"/>
        <end position="139"/>
    </location>
</feature>
<dbReference type="InterPro" id="IPR001387">
    <property type="entry name" value="Cro/C1-type_HTH"/>
</dbReference>
<evidence type="ECO:0000313" key="3">
    <source>
        <dbReference type="Proteomes" id="UP000295367"/>
    </source>
</evidence>
<evidence type="ECO:0000313" key="2">
    <source>
        <dbReference type="EMBL" id="TCV81071.1"/>
    </source>
</evidence>
<sequence length="144" mass="15921">MRISAAQFDIPTIQATWQAFETMTGIRPIYDETDYDHMVIFMNVLLDTIGDSETHPLSGLLDLVSDLVSNYEQKQFAIELVEPKEALRFLMEARGLKQEDLSAIVPQSNLSTILAGKRKISASLAGKLGKFFGISPAVFVPVST</sequence>
<protein>
    <submittedName>
        <fullName evidence="2">HTH-type transcriptional regulator/antitoxin HigA</fullName>
    </submittedName>
</protein>
<dbReference type="InterPro" id="IPR010982">
    <property type="entry name" value="Lambda_DNA-bd_dom_sf"/>
</dbReference>
<proteinExistence type="predicted"/>
<dbReference type="GO" id="GO:0006355">
    <property type="term" value="P:regulation of DNA-templated transcription"/>
    <property type="evidence" value="ECO:0007669"/>
    <property type="project" value="InterPro"/>
</dbReference>
<accession>A0A4R3XQL2</accession>
<gene>
    <name evidence="2" type="ORF">EDC63_12729</name>
</gene>
<dbReference type="SMART" id="SM00530">
    <property type="entry name" value="HTH_XRE"/>
    <property type="match status" value="1"/>
</dbReference>
<dbReference type="OrthoDB" id="9796786at2"/>
<name>A0A4R3XQL2_9PROT</name>
<dbReference type="InterPro" id="IPR039060">
    <property type="entry name" value="Antitox_HigA"/>
</dbReference>